<dbReference type="NCBIfam" id="TIGR01909">
    <property type="entry name" value="C_GCAxxG_C_C"/>
    <property type="match status" value="1"/>
</dbReference>
<dbReference type="Pfam" id="PF09719">
    <property type="entry name" value="C_GCAxxG_C_C"/>
    <property type="match status" value="1"/>
</dbReference>
<sequence>MDRVALAFSLRERGFSCSQAVFATFSEDLLIDQKTALRIAACFGGGMRMGEVCGALTGALMAMGMYNGYDQPDSPEEKQRVGEMTASFVNEFKVLQQAVRCQDILDGYNSSIPEERAIIESKGLIAEKCPVAIERAIRLVEKQMALS</sequence>
<dbReference type="Proteomes" id="UP000746471">
    <property type="component" value="Unassembled WGS sequence"/>
</dbReference>
<dbReference type="EMBL" id="JAHBCL010000044">
    <property type="protein sequence ID" value="MBS7528537.1"/>
    <property type="molecule type" value="Genomic_DNA"/>
</dbReference>
<keyword evidence="2" id="KW-1185">Reference proteome</keyword>
<dbReference type="InterPro" id="IPR010181">
    <property type="entry name" value="CGCAxxGCC_motif"/>
</dbReference>
<gene>
    <name evidence="1" type="ORF">KHM83_17775</name>
</gene>
<dbReference type="RefSeq" id="WP_213238395.1">
    <property type="nucleotide sequence ID" value="NZ_JAHBCL010000044.1"/>
</dbReference>
<organism evidence="1 2">
    <name type="scientific">Fusibacter paucivorans</name>
    <dbReference type="NCBI Taxonomy" id="76009"/>
    <lineage>
        <taxon>Bacteria</taxon>
        <taxon>Bacillati</taxon>
        <taxon>Bacillota</taxon>
        <taxon>Clostridia</taxon>
        <taxon>Eubacteriales</taxon>
        <taxon>Eubacteriales Family XII. Incertae Sedis</taxon>
        <taxon>Fusibacter</taxon>
    </lineage>
</organism>
<comment type="caution">
    <text evidence="1">The sequence shown here is derived from an EMBL/GenBank/DDBJ whole genome shotgun (WGS) entry which is preliminary data.</text>
</comment>
<name>A0ABS5PUC8_9FIRM</name>
<proteinExistence type="predicted"/>
<evidence type="ECO:0000313" key="2">
    <source>
        <dbReference type="Proteomes" id="UP000746471"/>
    </source>
</evidence>
<evidence type="ECO:0000313" key="1">
    <source>
        <dbReference type="EMBL" id="MBS7528537.1"/>
    </source>
</evidence>
<accession>A0ABS5PUC8</accession>
<protein>
    <submittedName>
        <fullName evidence="1">C_GCAxxG_C_C family protein</fullName>
    </submittedName>
</protein>
<reference evidence="1 2" key="1">
    <citation type="submission" date="2021-05" db="EMBL/GenBank/DDBJ databases">
        <title>Fusibacter ferrireducens sp. nov., an anaerobic, sulfur- and Fe-reducing bacterium isolated from the mangrove sediment.</title>
        <authorList>
            <person name="Qiu D."/>
        </authorList>
    </citation>
    <scope>NUCLEOTIDE SEQUENCE [LARGE SCALE GENOMIC DNA]</scope>
    <source>
        <strain evidence="1 2">DSM 12116</strain>
    </source>
</reference>